<accession>A0ABW9KID4</accession>
<proteinExistence type="predicted"/>
<dbReference type="SUPFAM" id="SSF49464">
    <property type="entry name" value="Carboxypeptidase regulatory domain-like"/>
    <property type="match status" value="1"/>
</dbReference>
<name>A0ABW9KID4_9BACT</name>
<organism evidence="1 2">
    <name type="scientific">Terriglobus aquaticus</name>
    <dbReference type="NCBI Taxonomy" id="940139"/>
    <lineage>
        <taxon>Bacteria</taxon>
        <taxon>Pseudomonadati</taxon>
        <taxon>Acidobacteriota</taxon>
        <taxon>Terriglobia</taxon>
        <taxon>Terriglobales</taxon>
        <taxon>Acidobacteriaceae</taxon>
        <taxon>Terriglobus</taxon>
    </lineage>
</organism>
<dbReference type="Gene3D" id="2.60.40.1120">
    <property type="entry name" value="Carboxypeptidase-like, regulatory domain"/>
    <property type="match status" value="1"/>
</dbReference>
<reference evidence="1 2" key="1">
    <citation type="submission" date="2024-12" db="EMBL/GenBank/DDBJ databases">
        <authorList>
            <person name="Lee Y."/>
        </authorList>
    </citation>
    <scope>NUCLEOTIDE SEQUENCE [LARGE SCALE GENOMIC DNA]</scope>
    <source>
        <strain evidence="1 2">03SUJ4</strain>
    </source>
</reference>
<sequence length="376" mass="39144">MSDSLQRREPGRSPSTAAALACAAAGGLLVCAAASGQVQTTAVIDSGPSALPAAPDQVSQTVPLCTLEGKVKGSDGGIVPGASLTLLNEGKVRERTATSDADGDYLMDNVPCGQFVLSVTMPGFSPLAVGGEMLDNGEVLQKDVTLKIAGTNESVNVVATQAEIAQAQVSLQEHQRMAGVFPNFFVSYQWTAVPLKPRQKFQLAAHTAVDPANFVLAGLIAGVQQANNSLPGYGQGAAGYGSRFGANVGNVVTGTFLGGAILPTIFRQDPRYFYRGTGSTRSRLWYAVSRAFVTRGDNGHQQVNFSGMLGDLGSGAISNLYAVGKDRQGASLTLENGFLAIAGDCVNNTLQEFVLRKLTTKTRGRRGQATDGTNAP</sequence>
<keyword evidence="2" id="KW-1185">Reference proteome</keyword>
<evidence type="ECO:0000313" key="2">
    <source>
        <dbReference type="Proteomes" id="UP001634747"/>
    </source>
</evidence>
<protein>
    <submittedName>
        <fullName evidence="1">Carboxypeptidase-like regulatory domain-containing protein</fullName>
    </submittedName>
</protein>
<dbReference type="RefSeq" id="WP_263414195.1">
    <property type="nucleotide sequence ID" value="NZ_BAABBH010000001.1"/>
</dbReference>
<dbReference type="EMBL" id="JBJYXY010000001">
    <property type="protein sequence ID" value="MFN2974235.1"/>
    <property type="molecule type" value="Genomic_DNA"/>
</dbReference>
<comment type="caution">
    <text evidence="1">The sequence shown here is derived from an EMBL/GenBank/DDBJ whole genome shotgun (WGS) entry which is preliminary data.</text>
</comment>
<dbReference type="InterPro" id="IPR008969">
    <property type="entry name" value="CarboxyPept-like_regulatory"/>
</dbReference>
<gene>
    <name evidence="1" type="ORF">ACK2TP_00525</name>
</gene>
<dbReference type="Proteomes" id="UP001634747">
    <property type="component" value="Unassembled WGS sequence"/>
</dbReference>
<evidence type="ECO:0000313" key="1">
    <source>
        <dbReference type="EMBL" id="MFN2974235.1"/>
    </source>
</evidence>
<dbReference type="Pfam" id="PF13620">
    <property type="entry name" value="CarboxypepD_reg"/>
    <property type="match status" value="1"/>
</dbReference>